<reference evidence="1" key="1">
    <citation type="journal article" date="2014" name="Front. Microbiol.">
        <title>High frequency of phylogenetically diverse reductive dehalogenase-homologous genes in deep subseafloor sedimentary metagenomes.</title>
        <authorList>
            <person name="Kawai M."/>
            <person name="Futagami T."/>
            <person name="Toyoda A."/>
            <person name="Takaki Y."/>
            <person name="Nishi S."/>
            <person name="Hori S."/>
            <person name="Arai W."/>
            <person name="Tsubouchi T."/>
            <person name="Morono Y."/>
            <person name="Uchiyama I."/>
            <person name="Ito T."/>
            <person name="Fujiyama A."/>
            <person name="Inagaki F."/>
            <person name="Takami H."/>
        </authorList>
    </citation>
    <scope>NUCLEOTIDE SEQUENCE</scope>
    <source>
        <strain evidence="1">Expedition CK06-06</strain>
    </source>
</reference>
<dbReference type="EMBL" id="BARU01024607">
    <property type="protein sequence ID" value="GAH51210.1"/>
    <property type="molecule type" value="Genomic_DNA"/>
</dbReference>
<protein>
    <submittedName>
        <fullName evidence="1">Uncharacterized protein</fullName>
    </submittedName>
</protein>
<gene>
    <name evidence="1" type="ORF">S03H2_39757</name>
</gene>
<organism evidence="1">
    <name type="scientific">marine sediment metagenome</name>
    <dbReference type="NCBI Taxonomy" id="412755"/>
    <lineage>
        <taxon>unclassified sequences</taxon>
        <taxon>metagenomes</taxon>
        <taxon>ecological metagenomes</taxon>
    </lineage>
</organism>
<evidence type="ECO:0000313" key="1">
    <source>
        <dbReference type="EMBL" id="GAH51210.1"/>
    </source>
</evidence>
<feature type="non-terminal residue" evidence="1">
    <location>
        <position position="1"/>
    </location>
</feature>
<accession>X1H276</accession>
<sequence length="42" mass="4619">PLSVEWEDNGMNREQGAPEALAMVRRLDLTPSDVAFDAAFQA</sequence>
<name>X1H276_9ZZZZ</name>
<proteinExistence type="predicted"/>
<comment type="caution">
    <text evidence="1">The sequence shown here is derived from an EMBL/GenBank/DDBJ whole genome shotgun (WGS) entry which is preliminary data.</text>
</comment>
<dbReference type="AlphaFoldDB" id="X1H276"/>
<dbReference type="Gene3D" id="3.20.20.150">
    <property type="entry name" value="Divalent-metal-dependent TIM barrel enzymes"/>
    <property type="match status" value="1"/>
</dbReference>